<feature type="transmembrane region" description="Helical" evidence="16">
    <location>
        <begin position="121"/>
        <end position="145"/>
    </location>
</feature>
<evidence type="ECO:0000256" key="4">
    <source>
        <dbReference type="ARBA" id="ARBA00012943"/>
    </source>
</evidence>
<keyword evidence="6 15" id="KW-1003">Cell membrane</keyword>
<dbReference type="InterPro" id="IPR029035">
    <property type="entry name" value="DHS-like_NAD/FAD-binding_dom"/>
</dbReference>
<evidence type="ECO:0000313" key="18">
    <source>
        <dbReference type="EMBL" id="PFG39669.1"/>
    </source>
</evidence>
<feature type="transmembrane region" description="Helical" evidence="16">
    <location>
        <begin position="91"/>
        <end position="109"/>
    </location>
</feature>
<protein>
    <recommendedName>
        <fullName evidence="5 15">NAD(P) transhydrogenase subunit beta</fullName>
        <ecNumber evidence="4 15">7.1.1.1</ecNumber>
    </recommendedName>
    <alternativeName>
        <fullName evidence="15">Nicotinamide nucleotide transhydrogenase subunit beta</fullName>
    </alternativeName>
</protein>
<evidence type="ECO:0000256" key="3">
    <source>
        <dbReference type="ARBA" id="ARBA00007919"/>
    </source>
</evidence>
<sequence>MNVLPSPVTELAYLAAAVCFILALKGLSSPRSARRGNLLGAAGAAVAVVTVLLSTDFEGANLAVVLGSVGVGSAVAVPAARRVKMTEMPQLVAIFNGVGGGAAAIVGIMELAEFAGHDVKLVVAGTTAFAVFVGATSLLGSLLTFGKLQGTITSRPIVLPGAGVLLVAALGAGLGAAVAVTLTADVWFGVVLALLGLAFGALLVLPVGGADVPIVISLLNAFTGLAVAASGWAMGSTLLLVAGTLVGASGTILTLAMATAMGRSVNGILFGALKGGSTAGSTQVSDRPVRRAQAEDVAITLAYASRVVVVPGYGLAVAQAQHVVAELVTALRARGVDAVYGIHPVAGRMPGHMNVLLAEANVPYEQLIEADDINAAMPSTDVVVVVGANDVVNPAARTDTSAPIYGMPIINADQAGQTIFLKRSMRPGFAGIENELLFADRTQVLFGDAKESLTNIVSALKDV</sequence>
<accession>A0A2A9EN75</accession>
<feature type="transmembrane region" description="Helical" evidence="16">
    <location>
        <begin position="60"/>
        <end position="79"/>
    </location>
</feature>
<proteinExistence type="inferred from homology"/>
<dbReference type="EC" id="7.1.1.1" evidence="4 15"/>
<feature type="transmembrane region" description="Helical" evidence="16">
    <location>
        <begin position="238"/>
        <end position="258"/>
    </location>
</feature>
<dbReference type="EMBL" id="PDJI01000004">
    <property type="protein sequence ID" value="PFG39669.1"/>
    <property type="molecule type" value="Genomic_DNA"/>
</dbReference>
<dbReference type="GO" id="GO:0005886">
    <property type="term" value="C:plasma membrane"/>
    <property type="evidence" value="ECO:0007669"/>
    <property type="project" value="UniProtKB-SubCell"/>
</dbReference>
<evidence type="ECO:0000256" key="8">
    <source>
        <dbReference type="ARBA" id="ARBA00022692"/>
    </source>
</evidence>
<feature type="transmembrane region" description="Helical" evidence="16">
    <location>
        <begin position="212"/>
        <end position="232"/>
    </location>
</feature>
<dbReference type="Gene3D" id="3.40.50.1220">
    <property type="entry name" value="TPP-binding domain"/>
    <property type="match status" value="1"/>
</dbReference>
<dbReference type="RefSeq" id="WP_098483730.1">
    <property type="nucleotide sequence ID" value="NZ_PDJI01000004.1"/>
</dbReference>
<dbReference type="InterPro" id="IPR012136">
    <property type="entry name" value="NADH_DH_b"/>
</dbReference>
<keyword evidence="10 15" id="KW-1278">Translocase</keyword>
<evidence type="ECO:0000256" key="9">
    <source>
        <dbReference type="ARBA" id="ARBA00022857"/>
    </source>
</evidence>
<comment type="similarity">
    <text evidence="3 15">Belongs to the PNT beta subunit family.</text>
</comment>
<keyword evidence="7 15" id="KW-0997">Cell inner membrane</keyword>
<keyword evidence="8 16" id="KW-0812">Transmembrane</keyword>
<feature type="domain" description="NADP transhydrogenase beta-like" evidence="17">
    <location>
        <begin position="10"/>
        <end position="458"/>
    </location>
</feature>
<evidence type="ECO:0000256" key="15">
    <source>
        <dbReference type="PIRNR" id="PIRNR000204"/>
    </source>
</evidence>
<evidence type="ECO:0000256" key="16">
    <source>
        <dbReference type="SAM" id="Phobius"/>
    </source>
</evidence>
<gene>
    <name evidence="18" type="ORF">ATJ97_2180</name>
</gene>
<dbReference type="PANTHER" id="PTHR44758:SF1">
    <property type="entry name" value="NAD(P) TRANSHYDROGENASE SUBUNIT BETA"/>
    <property type="match status" value="1"/>
</dbReference>
<dbReference type="GO" id="GO:0050661">
    <property type="term" value="F:NADP binding"/>
    <property type="evidence" value="ECO:0007669"/>
    <property type="project" value="InterPro"/>
</dbReference>
<keyword evidence="19" id="KW-1185">Reference proteome</keyword>
<evidence type="ECO:0000256" key="13">
    <source>
        <dbReference type="ARBA" id="ARBA00023136"/>
    </source>
</evidence>
<evidence type="ECO:0000256" key="2">
    <source>
        <dbReference type="ARBA" id="ARBA00004429"/>
    </source>
</evidence>
<feature type="transmembrane region" description="Helical" evidence="16">
    <location>
        <begin position="157"/>
        <end position="180"/>
    </location>
</feature>
<evidence type="ECO:0000256" key="12">
    <source>
        <dbReference type="ARBA" id="ARBA00023027"/>
    </source>
</evidence>
<keyword evidence="11 16" id="KW-1133">Transmembrane helix</keyword>
<evidence type="ECO:0000256" key="5">
    <source>
        <dbReference type="ARBA" id="ARBA00014581"/>
    </source>
</evidence>
<reference evidence="18 19" key="1">
    <citation type="submission" date="2017-10" db="EMBL/GenBank/DDBJ databases">
        <title>Sequencing the genomes of 1000 actinobacteria strains.</title>
        <authorList>
            <person name="Klenk H.-P."/>
        </authorList>
    </citation>
    <scope>NUCLEOTIDE SEQUENCE [LARGE SCALE GENOMIC DNA]</scope>
    <source>
        <strain evidence="18 19">DSM 21838</strain>
    </source>
</reference>
<name>A0A2A9EN75_9MICO</name>
<keyword evidence="12 15" id="KW-0520">NAD</keyword>
<dbReference type="SUPFAM" id="SSF52467">
    <property type="entry name" value="DHS-like NAD/FAD-binding domain"/>
    <property type="match status" value="1"/>
</dbReference>
<dbReference type="GO" id="GO:0008750">
    <property type="term" value="F:proton-translocating NAD(P)+ transhydrogenase activity"/>
    <property type="evidence" value="ECO:0007669"/>
    <property type="project" value="UniProtKB-EC"/>
</dbReference>
<evidence type="ECO:0000256" key="7">
    <source>
        <dbReference type="ARBA" id="ARBA00022519"/>
    </source>
</evidence>
<feature type="transmembrane region" description="Helical" evidence="16">
    <location>
        <begin position="186"/>
        <end position="205"/>
    </location>
</feature>
<organism evidence="18 19">
    <name type="scientific">Georgenia soli</name>
    <dbReference type="NCBI Taxonomy" id="638953"/>
    <lineage>
        <taxon>Bacteria</taxon>
        <taxon>Bacillati</taxon>
        <taxon>Actinomycetota</taxon>
        <taxon>Actinomycetes</taxon>
        <taxon>Micrococcales</taxon>
        <taxon>Bogoriellaceae</taxon>
        <taxon>Georgenia</taxon>
    </lineage>
</organism>
<dbReference type="AlphaFoldDB" id="A0A2A9EN75"/>
<dbReference type="PANTHER" id="PTHR44758">
    <property type="entry name" value="NAD(P) TRANSHYDROGENASE SUBUNIT BETA"/>
    <property type="match status" value="1"/>
</dbReference>
<comment type="caution">
    <text evidence="18">The sequence shown here is derived from an EMBL/GenBank/DDBJ whole genome shotgun (WGS) entry which is preliminary data.</text>
</comment>
<evidence type="ECO:0000259" key="17">
    <source>
        <dbReference type="Pfam" id="PF02233"/>
    </source>
</evidence>
<keyword evidence="13 15" id="KW-0472">Membrane</keyword>
<keyword evidence="9 15" id="KW-0521">NADP</keyword>
<comment type="subcellular location">
    <subcellularLocation>
        <location evidence="2">Cell inner membrane</location>
        <topology evidence="2">Multi-pass membrane protein</topology>
    </subcellularLocation>
</comment>
<evidence type="ECO:0000256" key="14">
    <source>
        <dbReference type="ARBA" id="ARBA00048202"/>
    </source>
</evidence>
<evidence type="ECO:0000256" key="11">
    <source>
        <dbReference type="ARBA" id="ARBA00022989"/>
    </source>
</evidence>
<feature type="transmembrane region" description="Helical" evidence="16">
    <location>
        <begin position="36"/>
        <end position="54"/>
    </location>
</feature>
<dbReference type="Proteomes" id="UP000222106">
    <property type="component" value="Unassembled WGS sequence"/>
</dbReference>
<evidence type="ECO:0000313" key="19">
    <source>
        <dbReference type="Proteomes" id="UP000222106"/>
    </source>
</evidence>
<comment type="catalytic activity">
    <reaction evidence="14 15">
        <text>NAD(+) + NADPH + H(+)(in) = NADH + NADP(+) + H(+)(out)</text>
        <dbReference type="Rhea" id="RHEA:47992"/>
        <dbReference type="ChEBI" id="CHEBI:15378"/>
        <dbReference type="ChEBI" id="CHEBI:57540"/>
        <dbReference type="ChEBI" id="CHEBI:57783"/>
        <dbReference type="ChEBI" id="CHEBI:57945"/>
        <dbReference type="ChEBI" id="CHEBI:58349"/>
        <dbReference type="EC" id="7.1.1.1"/>
    </reaction>
</comment>
<feature type="transmembrane region" description="Helical" evidence="16">
    <location>
        <begin position="6"/>
        <end position="24"/>
    </location>
</feature>
<dbReference type="InterPro" id="IPR034300">
    <property type="entry name" value="PNTB-like"/>
</dbReference>
<evidence type="ECO:0000256" key="6">
    <source>
        <dbReference type="ARBA" id="ARBA00022475"/>
    </source>
</evidence>
<evidence type="ECO:0000256" key="10">
    <source>
        <dbReference type="ARBA" id="ARBA00022967"/>
    </source>
</evidence>
<dbReference type="Pfam" id="PF02233">
    <property type="entry name" value="PNTB"/>
    <property type="match status" value="1"/>
</dbReference>
<comment type="function">
    <text evidence="1 15">The transhydrogenation between NADH and NADP is coupled to respiration and ATP hydrolysis and functions as a proton pump across the membrane.</text>
</comment>
<dbReference type="PIRSF" id="PIRSF000204">
    <property type="entry name" value="PNTB"/>
    <property type="match status" value="1"/>
</dbReference>
<evidence type="ECO:0000256" key="1">
    <source>
        <dbReference type="ARBA" id="ARBA00003943"/>
    </source>
</evidence>
<dbReference type="OrthoDB" id="9763786at2"/>